<feature type="region of interest" description="Disordered" evidence="1">
    <location>
        <begin position="132"/>
        <end position="151"/>
    </location>
</feature>
<organism evidence="3 4">
    <name type="scientific">Elysia crispata</name>
    <name type="common">lettuce slug</name>
    <dbReference type="NCBI Taxonomy" id="231223"/>
    <lineage>
        <taxon>Eukaryota</taxon>
        <taxon>Metazoa</taxon>
        <taxon>Spiralia</taxon>
        <taxon>Lophotrochozoa</taxon>
        <taxon>Mollusca</taxon>
        <taxon>Gastropoda</taxon>
        <taxon>Heterobranchia</taxon>
        <taxon>Euthyneura</taxon>
        <taxon>Panpulmonata</taxon>
        <taxon>Sacoglossa</taxon>
        <taxon>Placobranchoidea</taxon>
        <taxon>Plakobranchidae</taxon>
        <taxon>Elysia</taxon>
    </lineage>
</organism>
<gene>
    <name evidence="3" type="ORF">RRG08_046260</name>
</gene>
<dbReference type="PANTHER" id="PTHR45672">
    <property type="entry name" value="PROTEIN DISULFIDE-ISOMERASE C17H9.14C-RELATED"/>
    <property type="match status" value="1"/>
</dbReference>
<feature type="domain" description="Thioredoxin" evidence="2">
    <location>
        <begin position="25"/>
        <end position="119"/>
    </location>
</feature>
<accession>A0AAE0YKZ1</accession>
<dbReference type="GO" id="GO:0005783">
    <property type="term" value="C:endoplasmic reticulum"/>
    <property type="evidence" value="ECO:0007669"/>
    <property type="project" value="TreeGrafter"/>
</dbReference>
<dbReference type="InterPro" id="IPR013766">
    <property type="entry name" value="Thioredoxin_domain"/>
</dbReference>
<dbReference type="GO" id="GO:0003756">
    <property type="term" value="F:protein disulfide isomerase activity"/>
    <property type="evidence" value="ECO:0007669"/>
    <property type="project" value="TreeGrafter"/>
</dbReference>
<name>A0AAE0YKZ1_9GAST</name>
<dbReference type="InterPro" id="IPR051063">
    <property type="entry name" value="PDI"/>
</dbReference>
<dbReference type="AlphaFoldDB" id="A0AAE0YKZ1"/>
<dbReference type="Gene3D" id="3.40.30.10">
    <property type="entry name" value="Glutaredoxin"/>
    <property type="match status" value="1"/>
</dbReference>
<proteinExistence type="predicted"/>
<dbReference type="EMBL" id="JAWDGP010005927">
    <property type="protein sequence ID" value="KAK3749755.1"/>
    <property type="molecule type" value="Genomic_DNA"/>
</dbReference>
<evidence type="ECO:0000256" key="1">
    <source>
        <dbReference type="SAM" id="MobiDB-lite"/>
    </source>
</evidence>
<comment type="caution">
    <text evidence="3">The sequence shown here is derived from an EMBL/GenBank/DDBJ whole genome shotgun (WGS) entry which is preliminary data.</text>
</comment>
<reference evidence="3" key="1">
    <citation type="journal article" date="2023" name="G3 (Bethesda)">
        <title>A reference genome for the long-term kleptoplast-retaining sea slug Elysia crispata morphotype clarki.</title>
        <authorList>
            <person name="Eastman K.E."/>
            <person name="Pendleton A.L."/>
            <person name="Shaikh M.A."/>
            <person name="Suttiyut T."/>
            <person name="Ogas R."/>
            <person name="Tomko P."/>
            <person name="Gavelis G."/>
            <person name="Widhalm J.R."/>
            <person name="Wisecaver J.H."/>
        </authorList>
    </citation>
    <scope>NUCLEOTIDE SEQUENCE</scope>
    <source>
        <strain evidence="3">ECLA1</strain>
    </source>
</reference>
<protein>
    <recommendedName>
        <fullName evidence="2">Thioredoxin domain-containing protein</fullName>
    </recommendedName>
</protein>
<evidence type="ECO:0000259" key="2">
    <source>
        <dbReference type="Pfam" id="PF00085"/>
    </source>
</evidence>
<dbReference type="SUPFAM" id="SSF52833">
    <property type="entry name" value="Thioredoxin-like"/>
    <property type="match status" value="1"/>
</dbReference>
<evidence type="ECO:0000313" key="3">
    <source>
        <dbReference type="EMBL" id="KAK3749755.1"/>
    </source>
</evidence>
<sequence length="151" mass="17512">MSKKKFIKPILPDKYISSSKVSGLVACNFYHFLNEKHVALVMFYDPENPTCARLKPHLVKQAKVDRDPEHGYAAVNCLEEAELCKREGMLNLPAFKLYTKGLEVNKFGDTFDYLQMEHMMKECPVMLRVHKSQKPKDPDCPRPPVTNWRLK</sequence>
<dbReference type="Pfam" id="PF00085">
    <property type="entry name" value="Thioredoxin"/>
    <property type="match status" value="1"/>
</dbReference>
<dbReference type="GO" id="GO:0006457">
    <property type="term" value="P:protein folding"/>
    <property type="evidence" value="ECO:0007669"/>
    <property type="project" value="TreeGrafter"/>
</dbReference>
<evidence type="ECO:0000313" key="4">
    <source>
        <dbReference type="Proteomes" id="UP001283361"/>
    </source>
</evidence>
<dbReference type="PANTHER" id="PTHR45672:SF2">
    <property type="entry name" value="PROTEIN DISULFIDE-ISOMERASE A5"/>
    <property type="match status" value="1"/>
</dbReference>
<dbReference type="InterPro" id="IPR036249">
    <property type="entry name" value="Thioredoxin-like_sf"/>
</dbReference>
<keyword evidence="4" id="KW-1185">Reference proteome</keyword>
<dbReference type="Proteomes" id="UP001283361">
    <property type="component" value="Unassembled WGS sequence"/>
</dbReference>
<dbReference type="CDD" id="cd02961">
    <property type="entry name" value="PDI_a_family"/>
    <property type="match status" value="1"/>
</dbReference>